<gene>
    <name evidence="2" type="ORF">GWP43_01195</name>
</gene>
<dbReference type="KEGG" id="trz:GWP43_01195"/>
<keyword evidence="1" id="KW-0472">Membrane</keyword>
<keyword evidence="1" id="KW-0812">Transmembrane</keyword>
<reference evidence="2 3" key="1">
    <citation type="submission" date="2020-01" db="EMBL/GenBank/DDBJ databases">
        <title>Complete genome sequence of a human oral phylogroup 1 Treponema sp. strain ATCC 700766, originally isolated from periodontitis dental plaque.</title>
        <authorList>
            <person name="Chan Y."/>
            <person name="Huo Y.-B."/>
            <person name="Yu X.-L."/>
            <person name="Zeng H."/>
            <person name="Leung W.-K."/>
            <person name="Watt R.M."/>
        </authorList>
    </citation>
    <scope>NUCLEOTIDE SEQUENCE [LARGE SCALE GENOMIC DNA]</scope>
    <source>
        <strain evidence="2 3">OMZ 804</strain>
    </source>
</reference>
<dbReference type="EMBL" id="CP048020">
    <property type="protein sequence ID" value="QHX42292.1"/>
    <property type="molecule type" value="Genomic_DNA"/>
</dbReference>
<evidence type="ECO:0000313" key="2">
    <source>
        <dbReference type="EMBL" id="QHX42292.1"/>
    </source>
</evidence>
<proteinExistence type="predicted"/>
<keyword evidence="1" id="KW-1133">Transmembrane helix</keyword>
<name>A0A6P1Y033_9SPIR</name>
<accession>A0A6P1Y033</accession>
<feature type="transmembrane region" description="Helical" evidence="1">
    <location>
        <begin position="51"/>
        <end position="71"/>
    </location>
</feature>
<protein>
    <submittedName>
        <fullName evidence="2">Uncharacterized protein</fullName>
    </submittedName>
</protein>
<evidence type="ECO:0000313" key="3">
    <source>
        <dbReference type="Proteomes" id="UP000464374"/>
    </source>
</evidence>
<evidence type="ECO:0000256" key="1">
    <source>
        <dbReference type="SAM" id="Phobius"/>
    </source>
</evidence>
<sequence length="105" mass="12447">MLILFKSYFSEKEDTDFLRIDKGIGDKILFSPVYIMLIILLFSNATWYEMAFFWILFAIILIPEVCGRYILVSDKKIIQRQAYIHRKELVNQCTFLSVVKLQGDR</sequence>
<feature type="transmembrane region" description="Helical" evidence="1">
    <location>
        <begin position="28"/>
        <end position="45"/>
    </location>
</feature>
<dbReference type="Proteomes" id="UP000464374">
    <property type="component" value="Chromosome"/>
</dbReference>
<dbReference type="AlphaFoldDB" id="A0A6P1Y033"/>
<organism evidence="2 3">
    <name type="scientific">Treponema vincentii</name>
    <dbReference type="NCBI Taxonomy" id="69710"/>
    <lineage>
        <taxon>Bacteria</taxon>
        <taxon>Pseudomonadati</taxon>
        <taxon>Spirochaetota</taxon>
        <taxon>Spirochaetia</taxon>
        <taxon>Spirochaetales</taxon>
        <taxon>Treponemataceae</taxon>
        <taxon>Treponema</taxon>
    </lineage>
</organism>